<dbReference type="AlphaFoldDB" id="A0A402BKK9"/>
<sequence>MIKFMNKGTDTSSSRASRWILWVGYAACAWGIWFATLHALLFFGGGSFDIPNISRWLYILLTTLSVLLFTTAALFPLSLIWPFHWLRKSRLQMITLVLAYIGMLGFTLYELVLAKNEPGAVGFGVGVCVLGVIVAFIRPRKYNIAQWMVLIATWAIGIGMTLYGGAYICLSFFQPTFEQGLSYFSLGGINFTVEGILFVATAWLISRYGQ</sequence>
<protein>
    <submittedName>
        <fullName evidence="2">Uncharacterized protein</fullName>
    </submittedName>
</protein>
<comment type="caution">
    <text evidence="2">The sequence shown here is derived from an EMBL/GenBank/DDBJ whole genome shotgun (WGS) entry which is preliminary data.</text>
</comment>
<feature type="transmembrane region" description="Helical" evidence="1">
    <location>
        <begin position="56"/>
        <end position="81"/>
    </location>
</feature>
<feature type="transmembrane region" description="Helical" evidence="1">
    <location>
        <begin position="20"/>
        <end position="44"/>
    </location>
</feature>
<evidence type="ECO:0000256" key="1">
    <source>
        <dbReference type="SAM" id="Phobius"/>
    </source>
</evidence>
<keyword evidence="1" id="KW-1133">Transmembrane helix</keyword>
<feature type="transmembrane region" description="Helical" evidence="1">
    <location>
        <begin position="180"/>
        <end position="205"/>
    </location>
</feature>
<gene>
    <name evidence="2" type="ORF">KDA_73340</name>
</gene>
<dbReference type="Proteomes" id="UP000287171">
    <property type="component" value="Unassembled WGS sequence"/>
</dbReference>
<organism evidence="2 3">
    <name type="scientific">Dictyobacter alpinus</name>
    <dbReference type="NCBI Taxonomy" id="2014873"/>
    <lineage>
        <taxon>Bacteria</taxon>
        <taxon>Bacillati</taxon>
        <taxon>Chloroflexota</taxon>
        <taxon>Ktedonobacteria</taxon>
        <taxon>Ktedonobacterales</taxon>
        <taxon>Dictyobacteraceae</taxon>
        <taxon>Dictyobacter</taxon>
    </lineage>
</organism>
<dbReference type="EMBL" id="BIFT01000002">
    <property type="protein sequence ID" value="GCE31850.1"/>
    <property type="molecule type" value="Genomic_DNA"/>
</dbReference>
<accession>A0A402BKK9</accession>
<proteinExistence type="predicted"/>
<evidence type="ECO:0000313" key="2">
    <source>
        <dbReference type="EMBL" id="GCE31850.1"/>
    </source>
</evidence>
<keyword evidence="1" id="KW-0472">Membrane</keyword>
<reference evidence="3" key="1">
    <citation type="submission" date="2018-12" db="EMBL/GenBank/DDBJ databases">
        <title>Tengunoibacter tsumagoiensis gen. nov., sp. nov., Dictyobacter kobayashii sp. nov., D. alpinus sp. nov., and D. joshuensis sp. nov. and description of Dictyobacteraceae fam. nov. within the order Ktedonobacterales isolated from Tengu-no-mugimeshi.</title>
        <authorList>
            <person name="Wang C.M."/>
            <person name="Zheng Y."/>
            <person name="Sakai Y."/>
            <person name="Toyoda A."/>
            <person name="Minakuchi Y."/>
            <person name="Abe K."/>
            <person name="Yokota A."/>
            <person name="Yabe S."/>
        </authorList>
    </citation>
    <scope>NUCLEOTIDE SEQUENCE [LARGE SCALE GENOMIC DNA]</scope>
    <source>
        <strain evidence="3">Uno16</strain>
    </source>
</reference>
<feature type="transmembrane region" description="Helical" evidence="1">
    <location>
        <begin position="149"/>
        <end position="174"/>
    </location>
</feature>
<dbReference type="RefSeq" id="WP_126631771.1">
    <property type="nucleotide sequence ID" value="NZ_BIFT01000002.1"/>
</dbReference>
<keyword evidence="1" id="KW-0812">Transmembrane</keyword>
<feature type="transmembrane region" description="Helical" evidence="1">
    <location>
        <begin position="93"/>
        <end position="114"/>
    </location>
</feature>
<feature type="transmembrane region" description="Helical" evidence="1">
    <location>
        <begin position="120"/>
        <end position="137"/>
    </location>
</feature>
<name>A0A402BKK9_9CHLR</name>
<keyword evidence="3" id="KW-1185">Reference proteome</keyword>
<dbReference type="OrthoDB" id="165214at2"/>
<evidence type="ECO:0000313" key="3">
    <source>
        <dbReference type="Proteomes" id="UP000287171"/>
    </source>
</evidence>